<organism evidence="9 10">
    <name type="scientific">Spirosoma fluviale</name>
    <dbReference type="NCBI Taxonomy" id="1597977"/>
    <lineage>
        <taxon>Bacteria</taxon>
        <taxon>Pseudomonadati</taxon>
        <taxon>Bacteroidota</taxon>
        <taxon>Cytophagia</taxon>
        <taxon>Cytophagales</taxon>
        <taxon>Cytophagaceae</taxon>
        <taxon>Spirosoma</taxon>
    </lineage>
</organism>
<dbReference type="Pfam" id="PF13589">
    <property type="entry name" value="HATPase_c_3"/>
    <property type="match status" value="1"/>
</dbReference>
<dbReference type="InterPro" id="IPR013507">
    <property type="entry name" value="DNA_mismatch_S5_2-like"/>
</dbReference>
<dbReference type="OrthoDB" id="9763467at2"/>
<keyword evidence="4 5" id="KW-0234">DNA repair</keyword>
<name>A0A286GK15_9BACT</name>
<evidence type="ECO:0000256" key="4">
    <source>
        <dbReference type="ARBA" id="ARBA00023204"/>
    </source>
</evidence>
<dbReference type="Pfam" id="PF01119">
    <property type="entry name" value="DNA_mis_repair"/>
    <property type="match status" value="1"/>
</dbReference>
<dbReference type="Proteomes" id="UP000219452">
    <property type="component" value="Unassembled WGS sequence"/>
</dbReference>
<dbReference type="Gene3D" id="3.30.1540.20">
    <property type="entry name" value="MutL, C-terminal domain, dimerisation subdomain"/>
    <property type="match status" value="1"/>
</dbReference>
<dbReference type="InterPro" id="IPR038973">
    <property type="entry name" value="MutL/Mlh/Pms-like"/>
</dbReference>
<dbReference type="Pfam" id="PF08676">
    <property type="entry name" value="MutL_C"/>
    <property type="match status" value="1"/>
</dbReference>
<feature type="domain" description="MutL C-terminal dimerisation" evidence="7">
    <location>
        <begin position="501"/>
        <end position="642"/>
    </location>
</feature>
<dbReference type="PANTHER" id="PTHR10073:SF12">
    <property type="entry name" value="DNA MISMATCH REPAIR PROTEIN MLH1"/>
    <property type="match status" value="1"/>
</dbReference>
<evidence type="ECO:0000256" key="5">
    <source>
        <dbReference type="HAMAP-Rule" id="MF_00149"/>
    </source>
</evidence>
<dbReference type="SUPFAM" id="SSF55874">
    <property type="entry name" value="ATPase domain of HSP90 chaperone/DNA topoisomerase II/histidine kinase"/>
    <property type="match status" value="1"/>
</dbReference>
<evidence type="ECO:0000313" key="9">
    <source>
        <dbReference type="EMBL" id="SOD95832.1"/>
    </source>
</evidence>
<dbReference type="GO" id="GO:0006298">
    <property type="term" value="P:mismatch repair"/>
    <property type="evidence" value="ECO:0007669"/>
    <property type="project" value="UniProtKB-UniRule"/>
</dbReference>
<proteinExistence type="inferred from homology"/>
<dbReference type="GO" id="GO:0140664">
    <property type="term" value="F:ATP-dependent DNA damage sensor activity"/>
    <property type="evidence" value="ECO:0007669"/>
    <property type="project" value="InterPro"/>
</dbReference>
<dbReference type="CDD" id="cd00782">
    <property type="entry name" value="MutL_Trans"/>
    <property type="match status" value="1"/>
</dbReference>
<dbReference type="RefSeq" id="WP_097129442.1">
    <property type="nucleotide sequence ID" value="NZ_OCNH01000005.1"/>
</dbReference>
<dbReference type="GO" id="GO:0030983">
    <property type="term" value="F:mismatched DNA binding"/>
    <property type="evidence" value="ECO:0007669"/>
    <property type="project" value="InterPro"/>
</dbReference>
<dbReference type="InterPro" id="IPR042120">
    <property type="entry name" value="MutL_C_dimsub"/>
</dbReference>
<dbReference type="SMART" id="SM00853">
    <property type="entry name" value="MutL_C"/>
    <property type="match status" value="1"/>
</dbReference>
<evidence type="ECO:0000256" key="1">
    <source>
        <dbReference type="ARBA" id="ARBA00006082"/>
    </source>
</evidence>
<evidence type="ECO:0000313" key="10">
    <source>
        <dbReference type="Proteomes" id="UP000219452"/>
    </source>
</evidence>
<gene>
    <name evidence="5" type="primary">mutL</name>
    <name evidence="9" type="ORF">SAMN06269250_5004</name>
</gene>
<dbReference type="GO" id="GO:0005524">
    <property type="term" value="F:ATP binding"/>
    <property type="evidence" value="ECO:0007669"/>
    <property type="project" value="InterPro"/>
</dbReference>
<dbReference type="FunFam" id="3.30.565.10:FF:000003">
    <property type="entry name" value="DNA mismatch repair endonuclease MutL"/>
    <property type="match status" value="1"/>
</dbReference>
<dbReference type="InterPro" id="IPR014762">
    <property type="entry name" value="DNA_mismatch_repair_CS"/>
</dbReference>
<keyword evidence="10" id="KW-1185">Reference proteome</keyword>
<evidence type="ECO:0000256" key="2">
    <source>
        <dbReference type="ARBA" id="ARBA00021975"/>
    </source>
</evidence>
<dbReference type="InterPro" id="IPR020568">
    <property type="entry name" value="Ribosomal_Su5_D2-typ_SF"/>
</dbReference>
<dbReference type="Gene3D" id="3.30.230.10">
    <property type="match status" value="1"/>
</dbReference>
<dbReference type="InterPro" id="IPR014721">
    <property type="entry name" value="Ribsml_uS5_D2-typ_fold_subgr"/>
</dbReference>
<evidence type="ECO:0000259" key="8">
    <source>
        <dbReference type="SMART" id="SM01340"/>
    </source>
</evidence>
<dbReference type="AlphaFoldDB" id="A0A286GK15"/>
<dbReference type="InterPro" id="IPR042121">
    <property type="entry name" value="MutL_C_regsub"/>
</dbReference>
<dbReference type="Gene3D" id="3.30.1370.100">
    <property type="entry name" value="MutL, C-terminal domain, regulatory subdomain"/>
    <property type="match status" value="1"/>
</dbReference>
<feature type="compositionally biased region" description="Polar residues" evidence="6">
    <location>
        <begin position="380"/>
        <end position="393"/>
    </location>
</feature>
<dbReference type="GO" id="GO:0032300">
    <property type="term" value="C:mismatch repair complex"/>
    <property type="evidence" value="ECO:0007669"/>
    <property type="project" value="InterPro"/>
</dbReference>
<comment type="function">
    <text evidence="5">This protein is involved in the repair of mismatches in DNA. It is required for dam-dependent methyl-directed DNA mismatch repair. May act as a 'molecular matchmaker', a protein that promotes the formation of a stable complex between two or more DNA-binding proteins in an ATP-dependent manner without itself being part of a final effector complex.</text>
</comment>
<dbReference type="EMBL" id="OCNH01000005">
    <property type="protein sequence ID" value="SOD95832.1"/>
    <property type="molecule type" value="Genomic_DNA"/>
</dbReference>
<comment type="similarity">
    <text evidence="1 5">Belongs to the DNA mismatch repair MutL/HexB family.</text>
</comment>
<dbReference type="InterPro" id="IPR020667">
    <property type="entry name" value="DNA_mismatch_repair_MutL"/>
</dbReference>
<dbReference type="HAMAP" id="MF_00149">
    <property type="entry name" value="DNA_mis_repair"/>
    <property type="match status" value="1"/>
</dbReference>
<sequence length="683" mass="75812">MLNVIQLLPDSIANQIAAGEVVQRPASVVKELLENSVDAKAKSVQVIVREAGRNLIQIVDDGVGMTETDARMSFERHATSKIRSSDDLFRIRTMGFRGEALASIAAVAQIEMRTRRAEEELGTLIRIEGSDIKAQEAISCLPGTNLLIKNLFFNVPARRNFLKSNSVEMRHIIDEFQRVALANPEVAFSLFHNDQEIYNLPAGKLSRRIVDMFGKSYREQLNFCEEQTPYVTVHGYIGKPESAKKARNEQFFFVNNRFIKHNYLHHAVVGAYEGTLPEGSHPFYVLFIDIDPSHIDINIHPTKTEIKFDDERSVYAIMMAAVRKAVGLYNLSPSLDFDSDVNFLAGVRPKPTSADVNRNGSPDVQPAAAGPGVARPISPSWASSGAQQPTSERTSLRNESLDKAAGSSFDMPRKADTKPSLNNWQTLYEGVAGNTTHSSSPTVEPVEKGDWLGPAKPVPVPTDQSATESEPITLGSRANQLQVSLESPEQDVPVLVDDDNIVQIQNRYLLAPIKSGMLLIDQRRAHERILYDQFHASLTKRNGASQQLLFPKTITLMPVDFQLALDLREDLMNLGFEFDELGANTFVIRGVPALIMGENEEELFANLLAQLRADTGRLKLDRIESMARSLARRSAMRYVNRLSTTERKALVNQLFASANPSYTPTGEPVTVVLSLDKIAGLFR</sequence>
<dbReference type="PANTHER" id="PTHR10073">
    <property type="entry name" value="DNA MISMATCH REPAIR PROTEIN MLH, PMS, MUTL"/>
    <property type="match status" value="1"/>
</dbReference>
<dbReference type="Gene3D" id="3.30.565.10">
    <property type="entry name" value="Histidine kinase-like ATPase, C-terminal domain"/>
    <property type="match status" value="1"/>
</dbReference>
<feature type="compositionally biased region" description="Polar residues" evidence="6">
    <location>
        <begin position="462"/>
        <end position="472"/>
    </location>
</feature>
<dbReference type="InterPro" id="IPR036890">
    <property type="entry name" value="HATPase_C_sf"/>
</dbReference>
<feature type="domain" description="DNA mismatch repair protein S5" evidence="8">
    <location>
        <begin position="209"/>
        <end position="327"/>
    </location>
</feature>
<evidence type="ECO:0000256" key="3">
    <source>
        <dbReference type="ARBA" id="ARBA00022763"/>
    </source>
</evidence>
<dbReference type="SMART" id="SM01340">
    <property type="entry name" value="DNA_mis_repair"/>
    <property type="match status" value="1"/>
</dbReference>
<keyword evidence="3 5" id="KW-0227">DNA damage</keyword>
<dbReference type="GO" id="GO:0016887">
    <property type="term" value="F:ATP hydrolysis activity"/>
    <property type="evidence" value="ECO:0007669"/>
    <property type="project" value="InterPro"/>
</dbReference>
<evidence type="ECO:0000256" key="6">
    <source>
        <dbReference type="SAM" id="MobiDB-lite"/>
    </source>
</evidence>
<dbReference type="SUPFAM" id="SSF118116">
    <property type="entry name" value="DNA mismatch repair protein MutL"/>
    <property type="match status" value="1"/>
</dbReference>
<feature type="region of interest" description="Disordered" evidence="6">
    <location>
        <begin position="432"/>
        <end position="472"/>
    </location>
</feature>
<dbReference type="InterPro" id="IPR014790">
    <property type="entry name" value="MutL_C"/>
</dbReference>
<accession>A0A286GK15</accession>
<dbReference type="InterPro" id="IPR002099">
    <property type="entry name" value="MutL/Mlh/PMS"/>
</dbReference>
<feature type="region of interest" description="Disordered" evidence="6">
    <location>
        <begin position="351"/>
        <end position="420"/>
    </location>
</feature>
<reference evidence="10" key="1">
    <citation type="submission" date="2017-09" db="EMBL/GenBank/DDBJ databases">
        <authorList>
            <person name="Varghese N."/>
            <person name="Submissions S."/>
        </authorList>
    </citation>
    <scope>NUCLEOTIDE SEQUENCE [LARGE SCALE GENOMIC DNA]</scope>
    <source>
        <strain evidence="10">DSM 29961</strain>
    </source>
</reference>
<dbReference type="PROSITE" id="PS00058">
    <property type="entry name" value="DNA_MISMATCH_REPAIR_1"/>
    <property type="match status" value="1"/>
</dbReference>
<dbReference type="CDD" id="cd16926">
    <property type="entry name" value="HATPase_MutL-MLH-PMS-like"/>
    <property type="match status" value="1"/>
</dbReference>
<protein>
    <recommendedName>
        <fullName evidence="2 5">DNA mismatch repair protein MutL</fullName>
    </recommendedName>
</protein>
<dbReference type="InterPro" id="IPR037198">
    <property type="entry name" value="MutL_C_sf"/>
</dbReference>
<feature type="compositionally biased region" description="Polar residues" evidence="6">
    <location>
        <begin position="433"/>
        <end position="442"/>
    </location>
</feature>
<dbReference type="SUPFAM" id="SSF54211">
    <property type="entry name" value="Ribosomal protein S5 domain 2-like"/>
    <property type="match status" value="1"/>
</dbReference>
<dbReference type="NCBIfam" id="TIGR00585">
    <property type="entry name" value="mutl"/>
    <property type="match status" value="1"/>
</dbReference>
<evidence type="ECO:0000259" key="7">
    <source>
        <dbReference type="SMART" id="SM00853"/>
    </source>
</evidence>